<feature type="domain" description="EF-hand" evidence="3">
    <location>
        <begin position="23"/>
        <end position="58"/>
    </location>
</feature>
<proteinExistence type="predicted"/>
<reference evidence="4 5" key="1">
    <citation type="journal article" date="2018" name="MBio">
        <title>Comparative Genomics Reveals the Core Gene Toolbox for the Fungus-Insect Symbiosis.</title>
        <authorList>
            <person name="Wang Y."/>
            <person name="Stata M."/>
            <person name="Wang W."/>
            <person name="Stajich J.E."/>
            <person name="White M.M."/>
            <person name="Moncalvo J.M."/>
        </authorList>
    </citation>
    <scope>NUCLEOTIDE SEQUENCE [LARGE SCALE GENOMIC DNA]</scope>
    <source>
        <strain evidence="4 5">AUS-126-30</strain>
    </source>
</reference>
<dbReference type="InterPro" id="IPR050145">
    <property type="entry name" value="Centrin_CML-like"/>
</dbReference>
<dbReference type="CDD" id="cd00051">
    <property type="entry name" value="EFh"/>
    <property type="match status" value="1"/>
</dbReference>
<name>A0A2U1J908_SMIAN</name>
<dbReference type="FunFam" id="1.10.238.10:FF:000001">
    <property type="entry name" value="Calmodulin 1"/>
    <property type="match status" value="1"/>
</dbReference>
<dbReference type="PANTHER" id="PTHR23050">
    <property type="entry name" value="CALCIUM BINDING PROTEIN"/>
    <property type="match status" value="1"/>
</dbReference>
<evidence type="ECO:0000313" key="4">
    <source>
        <dbReference type="EMBL" id="PWA01571.1"/>
    </source>
</evidence>
<dbReference type="Pfam" id="PF13499">
    <property type="entry name" value="EF-hand_7"/>
    <property type="match status" value="1"/>
</dbReference>
<dbReference type="EMBL" id="MBFU01000160">
    <property type="protein sequence ID" value="PWA01571.1"/>
    <property type="molecule type" value="Genomic_DNA"/>
</dbReference>
<protein>
    <recommendedName>
        <fullName evidence="3">EF-hand domain-containing protein</fullName>
    </recommendedName>
</protein>
<dbReference type="SUPFAM" id="SSF47473">
    <property type="entry name" value="EF-hand"/>
    <property type="match status" value="1"/>
</dbReference>
<evidence type="ECO:0000256" key="2">
    <source>
        <dbReference type="ARBA" id="ARBA00022837"/>
    </source>
</evidence>
<dbReference type="Gene3D" id="1.10.238.10">
    <property type="entry name" value="EF-hand"/>
    <property type="match status" value="1"/>
</dbReference>
<comment type="caution">
    <text evidence="4">The sequence shown here is derived from an EMBL/GenBank/DDBJ whole genome shotgun (WGS) entry which is preliminary data.</text>
</comment>
<keyword evidence="5" id="KW-1185">Reference proteome</keyword>
<accession>A0A2U1J908</accession>
<gene>
    <name evidence="4" type="ORF">BB558_002333</name>
</gene>
<organism evidence="4 5">
    <name type="scientific">Smittium angustum</name>
    <dbReference type="NCBI Taxonomy" id="133377"/>
    <lineage>
        <taxon>Eukaryota</taxon>
        <taxon>Fungi</taxon>
        <taxon>Fungi incertae sedis</taxon>
        <taxon>Zoopagomycota</taxon>
        <taxon>Kickxellomycotina</taxon>
        <taxon>Harpellomycetes</taxon>
        <taxon>Harpellales</taxon>
        <taxon>Legeriomycetaceae</taxon>
        <taxon>Smittium</taxon>
    </lineage>
</organism>
<keyword evidence="1" id="KW-0677">Repeat</keyword>
<evidence type="ECO:0000256" key="1">
    <source>
        <dbReference type="ARBA" id="ARBA00022737"/>
    </source>
</evidence>
<dbReference type="PROSITE" id="PS50222">
    <property type="entry name" value="EF_HAND_2"/>
    <property type="match status" value="1"/>
</dbReference>
<evidence type="ECO:0000313" key="5">
    <source>
        <dbReference type="Proteomes" id="UP000245591"/>
    </source>
</evidence>
<dbReference type="AlphaFoldDB" id="A0A2U1J908"/>
<dbReference type="InterPro" id="IPR011992">
    <property type="entry name" value="EF-hand-dom_pair"/>
</dbReference>
<evidence type="ECO:0000259" key="3">
    <source>
        <dbReference type="PROSITE" id="PS50222"/>
    </source>
</evidence>
<dbReference type="Proteomes" id="UP000245591">
    <property type="component" value="Unassembled WGS sequence"/>
</dbReference>
<dbReference type="InterPro" id="IPR002048">
    <property type="entry name" value="EF_hand_dom"/>
</dbReference>
<keyword evidence="2" id="KW-0106">Calcium</keyword>
<sequence length="80" mass="9015">MNLNQHYGQSGNENVSQKIKNRNPIDEYRKAFRLFDNNGSGVITIDSLSRVAEELGESLSQEEIKSMIDEFDMDGDGCSK</sequence>
<dbReference type="GO" id="GO:0005509">
    <property type="term" value="F:calcium ion binding"/>
    <property type="evidence" value="ECO:0007669"/>
    <property type="project" value="InterPro"/>
</dbReference>